<gene>
    <name evidence="1" type="ORF">ACFPM4_14950</name>
</gene>
<dbReference type="InterPro" id="IPR021247">
    <property type="entry name" value="DUF2785"/>
</dbReference>
<comment type="caution">
    <text evidence="1">The sequence shown here is derived from an EMBL/GenBank/DDBJ whole genome shotgun (WGS) entry which is preliminary data.</text>
</comment>
<reference evidence="2" key="1">
    <citation type="journal article" date="2019" name="Int. J. Syst. Evol. Microbiol.">
        <title>The Global Catalogue of Microorganisms (GCM) 10K type strain sequencing project: providing services to taxonomists for standard genome sequencing and annotation.</title>
        <authorList>
            <consortium name="The Broad Institute Genomics Platform"/>
            <consortium name="The Broad Institute Genome Sequencing Center for Infectious Disease"/>
            <person name="Wu L."/>
            <person name="Ma J."/>
        </authorList>
    </citation>
    <scope>NUCLEOTIDE SEQUENCE [LARGE SCALE GENOMIC DNA]</scope>
    <source>
        <strain evidence="2">CGMCC 1.12237</strain>
    </source>
</reference>
<dbReference type="Proteomes" id="UP001596147">
    <property type="component" value="Unassembled WGS sequence"/>
</dbReference>
<proteinExistence type="predicted"/>
<organism evidence="1 2">
    <name type="scientific">Lederbergia graminis</name>
    <dbReference type="NCBI Taxonomy" id="735518"/>
    <lineage>
        <taxon>Bacteria</taxon>
        <taxon>Bacillati</taxon>
        <taxon>Bacillota</taxon>
        <taxon>Bacilli</taxon>
        <taxon>Bacillales</taxon>
        <taxon>Bacillaceae</taxon>
        <taxon>Lederbergia</taxon>
    </lineage>
</organism>
<dbReference type="Pfam" id="PF10978">
    <property type="entry name" value="DUF2785"/>
    <property type="match status" value="1"/>
</dbReference>
<accession>A0ABW0LJU9</accession>
<keyword evidence="2" id="KW-1185">Reference proteome</keyword>
<dbReference type="EMBL" id="JBHSMC010000020">
    <property type="protein sequence ID" value="MFC5466029.1"/>
    <property type="molecule type" value="Genomic_DNA"/>
</dbReference>
<evidence type="ECO:0000313" key="1">
    <source>
        <dbReference type="EMBL" id="MFC5466029.1"/>
    </source>
</evidence>
<name>A0ABW0LJU9_9BACI</name>
<dbReference type="RefSeq" id="WP_382353369.1">
    <property type="nucleotide sequence ID" value="NZ_JBHSMC010000020.1"/>
</dbReference>
<protein>
    <submittedName>
        <fullName evidence="1">DUF2785 domain-containing protein</fullName>
    </submittedName>
</protein>
<sequence length="280" mass="32550">MLKSELKAIDYNAVGKHNVNNDLIERMLDHIGSTDPELRDTLIFNTLGKLIIEDYLTDNQMEHIIEVCRKNLFLGIEEKESDFVFTRSFSSLVIALILEKDRQSPFLPRDITIKVIEESMEYLNLEKDIRGYVEGKGWAHSIAHGADLLAAAVRHPSFNNDLFVDCLAAVKQCLFKETTTNTPYVDDEEERLLFVLEALIDKGLPISELENWIVDVSDTLEELKRNEGYSLNFFWKKSNMITFLRGLYFRLMYRGEFPELRTSIADFLKQWHNQLYSPNE</sequence>
<evidence type="ECO:0000313" key="2">
    <source>
        <dbReference type="Proteomes" id="UP001596147"/>
    </source>
</evidence>